<evidence type="ECO:0000256" key="1">
    <source>
        <dbReference type="ARBA" id="ARBA00001198"/>
    </source>
</evidence>
<dbReference type="SUPFAM" id="SSF56235">
    <property type="entry name" value="N-terminal nucleophile aminohydrolases (Ntn hydrolases)"/>
    <property type="match status" value="1"/>
</dbReference>
<dbReference type="GO" id="GO:0004298">
    <property type="term" value="F:threonine-type endopeptidase activity"/>
    <property type="evidence" value="ECO:0007669"/>
    <property type="project" value="UniProtKB-UniRule"/>
</dbReference>
<keyword evidence="7 9" id="KW-0647">Proteasome</keyword>
<evidence type="ECO:0000256" key="4">
    <source>
        <dbReference type="ARBA" id="ARBA00022698"/>
    </source>
</evidence>
<evidence type="ECO:0000256" key="2">
    <source>
        <dbReference type="ARBA" id="ARBA00022490"/>
    </source>
</evidence>
<keyword evidence="3 9" id="KW-0645">Protease</keyword>
<comment type="activity regulation">
    <text evidence="9">The formation of the proteasomal ATPase ARC-20S proteasome complex, likely via the docking of the C-termini of ARC into the intersubunit pockets in the alpha-rings, may trigger opening of the gate for substrate entry. Interconversion between the open-gate and close-gate conformations leads to a dynamic regulation of the 20S proteasome proteolysis activity.</text>
</comment>
<dbReference type="GO" id="GO:0019941">
    <property type="term" value="P:modification-dependent protein catabolic process"/>
    <property type="evidence" value="ECO:0007669"/>
    <property type="project" value="UniProtKB-UniRule"/>
</dbReference>
<feature type="active site" description="Nucleophile" evidence="9">
    <location>
        <position position="45"/>
    </location>
</feature>
<keyword evidence="6 9" id="KW-0068">Autocatalytic cleavage</keyword>
<dbReference type="PROSITE" id="PS51476">
    <property type="entry name" value="PROTEASOME_BETA_2"/>
    <property type="match status" value="1"/>
</dbReference>
<keyword evidence="2 9" id="KW-0963">Cytoplasm</keyword>
<evidence type="ECO:0000256" key="10">
    <source>
        <dbReference type="NCBIfam" id="TIGR03690"/>
    </source>
</evidence>
<gene>
    <name evidence="11" type="primary">salI</name>
    <name evidence="9" type="synonym">prcB</name>
</gene>
<evidence type="ECO:0000256" key="7">
    <source>
        <dbReference type="ARBA" id="ARBA00022942"/>
    </source>
</evidence>
<comment type="function">
    <text evidence="9">Component of the proteasome core, a large protease complex with broad specificity involved in protein degradation.</text>
</comment>
<keyword evidence="4 9" id="KW-0888">Threonine protease</keyword>
<dbReference type="HAMAP" id="MF_02113_B">
    <property type="entry name" value="Proteasome_B_B"/>
    <property type="match status" value="1"/>
</dbReference>
<dbReference type="AlphaFoldDB" id="B0L7G5"/>
<dbReference type="PANTHER" id="PTHR32194">
    <property type="entry name" value="METALLOPROTEASE TLDD"/>
    <property type="match status" value="1"/>
</dbReference>
<dbReference type="UniPathway" id="UPA00997"/>
<comment type="subunit">
    <text evidence="9">The 20S proteasome core is composed of 14 alpha and 14 beta subunits that assemble into four stacked heptameric rings, resulting in a barrel-shaped structure. The two inner rings, each composed of seven catalytic beta subunits, are sandwiched by two outer rings, each composed of seven alpha subunits. The catalytic chamber with the active sites is on the inside of the barrel. Has a gated structure, the ends of the cylinder being occluded by the N-termini of the alpha-subunits. Is capped by the proteasome-associated ATPase, ARC.</text>
</comment>
<dbReference type="Pfam" id="PF00227">
    <property type="entry name" value="Proteasome"/>
    <property type="match status" value="1"/>
</dbReference>
<protein>
    <recommendedName>
        <fullName evidence="9 10">Proteasome subunit beta</fullName>
        <ecNumber evidence="9 10">3.4.25.1</ecNumber>
    </recommendedName>
    <alternativeName>
        <fullName evidence="9">20S proteasome beta subunit</fullName>
    </alternativeName>
    <alternativeName>
        <fullName evidence="9">Proteasome core protein PrcB</fullName>
    </alternativeName>
</protein>
<dbReference type="GO" id="GO:0005737">
    <property type="term" value="C:cytoplasm"/>
    <property type="evidence" value="ECO:0007669"/>
    <property type="project" value="UniProtKB-SubCell"/>
</dbReference>
<comment type="subcellular location">
    <subcellularLocation>
        <location evidence="9">Cytoplasm</location>
    </subcellularLocation>
</comment>
<dbReference type="InterPro" id="IPR001353">
    <property type="entry name" value="Proteasome_sua/b"/>
</dbReference>
<evidence type="ECO:0000256" key="9">
    <source>
        <dbReference type="HAMAP-Rule" id="MF_02113"/>
    </source>
</evidence>
<feature type="chain" id="PRO_5023458959" description="Proteasome subunit beta" evidence="9">
    <location>
        <begin position="45"/>
        <end position="278"/>
    </location>
</feature>
<dbReference type="Gene3D" id="3.60.20.10">
    <property type="entry name" value="Glutamine Phosphoribosylpyrophosphate, subunit 1, domain 1"/>
    <property type="match status" value="1"/>
</dbReference>
<evidence type="ECO:0000256" key="6">
    <source>
        <dbReference type="ARBA" id="ARBA00022813"/>
    </source>
</evidence>
<sequence length="278" mass="29432">MNRGLPSTFLTFHSSSFVELLKEYDPTLLPAKRAAETFGEAPHGTTIVAATFAGGVLLAGDRRTTMGNLIAGRDVDKLTITDDYSAVGFAGTVGISIDMTRLFVVELEHYEKIEGVPLSLEGKSNRLAAIVKGNLPMANAGMVSIPLFIGYDLEASDPARAGRIVSFDAIGARYEEKSGYQSIGSGSPFAKSSLKKLHDPGSDDAATLSALIEALYDAADDDSATGGPDMVRRIFPTAIRITAEGAYRYTEEELAAVADAVVARRSADEPGVRSFTAS</sequence>
<dbReference type="EC" id="3.4.25.1" evidence="9 10"/>
<evidence type="ECO:0000256" key="5">
    <source>
        <dbReference type="ARBA" id="ARBA00022801"/>
    </source>
</evidence>
<reference evidence="11" key="1">
    <citation type="journal article" date="2009" name="Proc. Natl. Acad. Sci. U.S.A.">
        <title>Biosynthesis of the salinosporamide A polyketide synthase substrate chloroethylmalonyl-coenzyme A from S-adenosyl-L-methionine.</title>
        <authorList>
            <person name="Eustaquio A.S."/>
            <person name="McGlinchey R.P."/>
            <person name="Liu Y."/>
            <person name="Hazzard C."/>
            <person name="Beer L.L."/>
            <person name="Florova G."/>
            <person name="Alhamadsheh M.M."/>
            <person name="Lechner A."/>
            <person name="Kale A.J."/>
            <person name="Kobayashi Y."/>
            <person name="Reynolds K.A."/>
            <person name="Moore B.S."/>
        </authorList>
    </citation>
    <scope>NUCLEOTIDE SEQUENCE</scope>
    <source>
        <strain evidence="11">CNB-476</strain>
    </source>
</reference>
<feature type="propeptide" id="PRO_5005033303" description="Removed in mature form; by autocatalysis" evidence="9">
    <location>
        <begin position="1"/>
        <end position="44"/>
    </location>
</feature>
<dbReference type="PANTHER" id="PTHR32194:SF0">
    <property type="entry name" value="ATP-DEPENDENT PROTEASE SUBUNIT HSLV"/>
    <property type="match status" value="1"/>
</dbReference>
<dbReference type="MEROPS" id="T01.005"/>
<comment type="catalytic activity">
    <reaction evidence="1 9">
        <text>Cleavage of peptide bonds with very broad specificity.</text>
        <dbReference type="EC" id="3.4.25.1"/>
    </reaction>
</comment>
<dbReference type="InterPro" id="IPR023333">
    <property type="entry name" value="Proteasome_suB-type"/>
</dbReference>
<dbReference type="GO" id="GO:0010498">
    <property type="term" value="P:proteasomal protein catabolic process"/>
    <property type="evidence" value="ECO:0007669"/>
    <property type="project" value="UniProtKB-UniRule"/>
</dbReference>
<dbReference type="InterPro" id="IPR029055">
    <property type="entry name" value="Ntn_hydrolases_N"/>
</dbReference>
<proteinExistence type="inferred from homology"/>
<evidence type="ECO:0000256" key="8">
    <source>
        <dbReference type="ARBA" id="ARBA00023145"/>
    </source>
</evidence>
<dbReference type="SMR" id="B0L7G5"/>
<dbReference type="GO" id="GO:0019774">
    <property type="term" value="C:proteasome core complex, beta-subunit complex"/>
    <property type="evidence" value="ECO:0007669"/>
    <property type="project" value="UniProtKB-UniRule"/>
</dbReference>
<comment type="similarity">
    <text evidence="9">Belongs to the peptidase T1B family.</text>
</comment>
<evidence type="ECO:0000256" key="3">
    <source>
        <dbReference type="ARBA" id="ARBA00022670"/>
    </source>
</evidence>
<dbReference type="CDD" id="cd01906">
    <property type="entry name" value="proteasome_protease_HslV"/>
    <property type="match status" value="1"/>
</dbReference>
<evidence type="ECO:0000313" key="11">
    <source>
        <dbReference type="EMBL" id="ABP73653.1"/>
    </source>
</evidence>
<keyword evidence="5 9" id="KW-0378">Hydrolase</keyword>
<dbReference type="EMBL" id="EF397502">
    <property type="protein sequence ID" value="ABP73653.1"/>
    <property type="molecule type" value="Genomic_DNA"/>
</dbReference>
<dbReference type="NCBIfam" id="TIGR03690">
    <property type="entry name" value="20S_bact_beta"/>
    <property type="match status" value="1"/>
</dbReference>
<dbReference type="InterPro" id="IPR022483">
    <property type="entry name" value="PSB_actinobac"/>
</dbReference>
<name>B0L7G5_9ACTN</name>
<keyword evidence="8 9" id="KW-0865">Zymogen</keyword>
<accession>B0L7G5</accession>
<organism evidence="11">
    <name type="scientific">Salinispora tropica</name>
    <dbReference type="NCBI Taxonomy" id="168695"/>
    <lineage>
        <taxon>Bacteria</taxon>
        <taxon>Bacillati</taxon>
        <taxon>Actinomycetota</taxon>
        <taxon>Actinomycetes</taxon>
        <taxon>Micromonosporales</taxon>
        <taxon>Micromonosporaceae</taxon>
        <taxon>Salinispora</taxon>
    </lineage>
</organism>
<comment type="pathway">
    <text evidence="9">Protein degradation; proteasomal Pup-dependent pathway.</text>
</comment>